<dbReference type="EMBL" id="MEUB01000014">
    <property type="protein sequence ID" value="OGC23819.1"/>
    <property type="molecule type" value="Genomic_DNA"/>
</dbReference>
<dbReference type="InterPro" id="IPR008271">
    <property type="entry name" value="Ser/Thr_kinase_AS"/>
</dbReference>
<dbReference type="GO" id="GO:0005524">
    <property type="term" value="F:ATP binding"/>
    <property type="evidence" value="ECO:0007669"/>
    <property type="project" value="InterPro"/>
</dbReference>
<name>A0A1F4STS1_UNCSA</name>
<organism evidence="2 3">
    <name type="scientific">candidate division WOR-1 bacterium RIFOXYB2_FULL_37_13</name>
    <dbReference type="NCBI Taxonomy" id="1802579"/>
    <lineage>
        <taxon>Bacteria</taxon>
        <taxon>Bacillati</taxon>
        <taxon>Saganbacteria</taxon>
    </lineage>
</organism>
<dbReference type="PROSITE" id="PS00108">
    <property type="entry name" value="PROTEIN_KINASE_ST"/>
    <property type="match status" value="1"/>
</dbReference>
<evidence type="ECO:0000259" key="1">
    <source>
        <dbReference type="PROSITE" id="PS50011"/>
    </source>
</evidence>
<dbReference type="GO" id="GO:0004672">
    <property type="term" value="F:protein kinase activity"/>
    <property type="evidence" value="ECO:0007669"/>
    <property type="project" value="InterPro"/>
</dbReference>
<gene>
    <name evidence="2" type="ORF">A2310_04300</name>
</gene>
<dbReference type="Pfam" id="PF00069">
    <property type="entry name" value="Pkinase"/>
    <property type="match status" value="1"/>
</dbReference>
<dbReference type="InterPro" id="IPR011009">
    <property type="entry name" value="Kinase-like_dom_sf"/>
</dbReference>
<dbReference type="Proteomes" id="UP000178417">
    <property type="component" value="Unassembled WGS sequence"/>
</dbReference>
<dbReference type="PROSITE" id="PS50011">
    <property type="entry name" value="PROTEIN_KINASE_DOM"/>
    <property type="match status" value="1"/>
</dbReference>
<evidence type="ECO:0000313" key="3">
    <source>
        <dbReference type="Proteomes" id="UP000178417"/>
    </source>
</evidence>
<dbReference type="AlphaFoldDB" id="A0A1F4STS1"/>
<proteinExistence type="predicted"/>
<dbReference type="SMART" id="SM00220">
    <property type="entry name" value="S_TKc"/>
    <property type="match status" value="1"/>
</dbReference>
<comment type="caution">
    <text evidence="2">The sequence shown here is derived from an EMBL/GenBank/DDBJ whole genome shotgun (WGS) entry which is preliminary data.</text>
</comment>
<protein>
    <recommendedName>
        <fullName evidence="1">Protein kinase domain-containing protein</fullName>
    </recommendedName>
</protein>
<evidence type="ECO:0000313" key="2">
    <source>
        <dbReference type="EMBL" id="OGC23819.1"/>
    </source>
</evidence>
<dbReference type="Gene3D" id="1.10.510.10">
    <property type="entry name" value="Transferase(Phosphotransferase) domain 1"/>
    <property type="match status" value="1"/>
</dbReference>
<dbReference type="InterPro" id="IPR000719">
    <property type="entry name" value="Prot_kinase_dom"/>
</dbReference>
<dbReference type="PANTHER" id="PTHR44167">
    <property type="entry name" value="OVARIAN-SPECIFIC SERINE/THREONINE-PROTEIN KINASE LOK-RELATED"/>
    <property type="match status" value="1"/>
</dbReference>
<accession>A0A1F4STS1</accession>
<dbReference type="SUPFAM" id="SSF56112">
    <property type="entry name" value="Protein kinase-like (PK-like)"/>
    <property type="match status" value="1"/>
</dbReference>
<dbReference type="STRING" id="1802579.A2310_04300"/>
<sequence length="436" mass="48773">MFFCFCGFFVCNFYFVFSIYYMRKAEINMGVSSISADRFGSQPSMAKTFGKTTRSQGRVFLMESHKKTVPSPKVLTINLSLFFTSCISLFDKAIDFIILIARTRIIFGETAQTKEPLDMINDSVITKIAAVMGQTVAPDRSFSPLSLVEIKSGSRGKIAKKSATVSAFDSWKNFVDFFQDKHDMSYQAAKENIKSIVTRAVSSNQAESKILWKLKGCKGVVQIKSATGNCFVEEYEEGVTLESLIAKGNLTVVEAVSLFNKVLEAVSAIHARNIVHGDLKPANIIVGKKGEVTIIDFGSAKKEKEPYQDIRETTTLKYVAPEILNDKIKVAEKAVDVYSLGRILLDMLKGENYGIEEDLVDTKVYAIKRALGKVDLPKEDFENVPVTVYLYLKNMLGKDYTKRASADSLFNAMNAFYYRHSWDQQQADPTRQRAAA</sequence>
<feature type="domain" description="Protein kinase" evidence="1">
    <location>
        <begin position="144"/>
        <end position="417"/>
    </location>
</feature>
<reference evidence="2 3" key="1">
    <citation type="journal article" date="2016" name="Nat. Commun.">
        <title>Thousands of microbial genomes shed light on interconnected biogeochemical processes in an aquifer system.</title>
        <authorList>
            <person name="Anantharaman K."/>
            <person name="Brown C.T."/>
            <person name="Hug L.A."/>
            <person name="Sharon I."/>
            <person name="Castelle C.J."/>
            <person name="Probst A.J."/>
            <person name="Thomas B.C."/>
            <person name="Singh A."/>
            <person name="Wilkins M.J."/>
            <person name="Karaoz U."/>
            <person name="Brodie E.L."/>
            <person name="Williams K.H."/>
            <person name="Hubbard S.S."/>
            <person name="Banfield J.F."/>
        </authorList>
    </citation>
    <scope>NUCLEOTIDE SEQUENCE [LARGE SCALE GENOMIC DNA]</scope>
</reference>
<dbReference type="PANTHER" id="PTHR44167:SF24">
    <property type="entry name" value="SERINE_THREONINE-PROTEIN KINASE CHK2"/>
    <property type="match status" value="1"/>
</dbReference>